<protein>
    <submittedName>
        <fullName evidence="2">Uncharacterized protein</fullName>
    </submittedName>
</protein>
<name>I7CG76_MYCHA</name>
<accession>I7CG76</accession>
<reference evidence="3" key="2">
    <citation type="submission" date="2012-07" db="EMBL/GenBank/DDBJ databases">
        <title>Complete genome sequence of 'Candidatus Mycoplasma haemolamae'.</title>
        <authorList>
            <person name="Guimaraes A.M.S."/>
            <person name="Toth B."/>
            <person name="Santos A.P."/>
            <person name="Nascimento N.C."/>
            <person name="Sojka J.E."/>
            <person name="Messick J.B."/>
        </authorList>
    </citation>
    <scope>NUCLEOTIDE SEQUENCE [LARGE SCALE GENOMIC DNA]</scope>
    <source>
        <strain evidence="3">Purdue</strain>
    </source>
</reference>
<dbReference type="EMBL" id="CP003731">
    <property type="protein sequence ID" value="AFO52256.1"/>
    <property type="molecule type" value="Genomic_DNA"/>
</dbReference>
<keyword evidence="1" id="KW-0175">Coiled coil</keyword>
<evidence type="ECO:0000256" key="1">
    <source>
        <dbReference type="SAM" id="Coils"/>
    </source>
</evidence>
<reference evidence="2 3" key="1">
    <citation type="journal article" date="2012" name="J. Bacteriol.">
        <title>Genome Sequence of "Candidatus Mycoplasma haemolamae" Strain Purdue, a Red Blood Cell Pathogen of Alpacas (Vicugna pacos) and Llamas (Lama glama).</title>
        <authorList>
            <person name="Guimaraes A.M."/>
            <person name="Toth B."/>
            <person name="Santos A.P."/>
            <person name="do Nascimento N.C."/>
            <person name="Kritchevsky J.E."/>
            <person name="Messick J.B."/>
        </authorList>
    </citation>
    <scope>NUCLEOTIDE SEQUENCE [LARGE SCALE GENOMIC DNA]</scope>
    <source>
        <strain evidence="2 3">Purdue</strain>
    </source>
</reference>
<sequence>MNESFFCKGTTVTFLFVLGIDLSLKDAVCYRSSRPRGANVLVLASFKTPLRDFFLTPNHLEVTDLGNSGGTNRHLSFLSTNRRGLDSTSISSSIVSPTLELEQEQPSIELDPLVLDAQVGTFQTEFNKEETVKEIEEEKKVKVEEARSELKAKETDFNSAVEKVEEFFSVKPDSKVRALTLPQKQALAKAYKVFSDIKQAEREASLKLSELGSSVSNQPSWKTDQEVSRLLSEIHWQSASIKFQGSNYSEYENWQFDTDWNKNPWKEFFKDSTEWKRIWDNRDEIKEEIYSQYRGSYTGLKEEFRGDKCSKISRPSIESREICVVPMASFLTGVYGEANLKIELIVAKKLLEWMGHPSVKGFQDLPSP</sequence>
<dbReference type="HOGENOM" id="CLU_067308_0_0_14"/>
<dbReference type="STRING" id="1212765.MHLP_03380"/>
<dbReference type="OrthoDB" id="402250at2"/>
<dbReference type="KEGG" id="mhl:MHLP_03380"/>
<organism evidence="2 3">
    <name type="scientific">Mycoplasma haematolamae (strain Purdue)</name>
    <dbReference type="NCBI Taxonomy" id="1212765"/>
    <lineage>
        <taxon>Bacteria</taxon>
        <taxon>Bacillati</taxon>
        <taxon>Mycoplasmatota</taxon>
        <taxon>Mollicutes</taxon>
        <taxon>Mycoplasmataceae</taxon>
        <taxon>Mycoplasma</taxon>
    </lineage>
</organism>
<keyword evidence="3" id="KW-1185">Reference proteome</keyword>
<evidence type="ECO:0000313" key="2">
    <source>
        <dbReference type="EMBL" id="AFO52256.1"/>
    </source>
</evidence>
<dbReference type="PATRIC" id="fig|1212765.3.peg.763"/>
<evidence type="ECO:0000313" key="3">
    <source>
        <dbReference type="Proteomes" id="UP000006502"/>
    </source>
</evidence>
<dbReference type="Proteomes" id="UP000006502">
    <property type="component" value="Chromosome"/>
</dbReference>
<feature type="coiled-coil region" evidence="1">
    <location>
        <begin position="133"/>
        <end position="163"/>
    </location>
</feature>
<gene>
    <name evidence="2" type="ordered locus">MHLP_03380</name>
</gene>
<proteinExistence type="predicted"/>
<dbReference type="AlphaFoldDB" id="I7CG76"/>